<dbReference type="EMBL" id="BAAALM010000007">
    <property type="protein sequence ID" value="GAA1202876.1"/>
    <property type="molecule type" value="Genomic_DNA"/>
</dbReference>
<sequence length="223" mass="25229">MGLRGPRRNHATYRQKRFPGRRRVAKGFWRHYAGMEGRMRDTAADLPLFGQPSWPGIRMTGQWAFRDDGTGRASMIGLTHGDPDDETVPWLQLLSTCGPADHLVQDLRFERTLGGHGVTGPVDTGPVDTGPVDRETVLAHRRRTDVTPAQSQAEIMVDGRPRTFRRWDAGDRWYAAWEPGHEHAVAIAARHVDAADVALVRVHDIEPYLAGRREWIHARRLPR</sequence>
<organism evidence="1 2">
    <name type="scientific">Prauserella alba</name>
    <dbReference type="NCBI Taxonomy" id="176898"/>
    <lineage>
        <taxon>Bacteria</taxon>
        <taxon>Bacillati</taxon>
        <taxon>Actinomycetota</taxon>
        <taxon>Actinomycetes</taxon>
        <taxon>Pseudonocardiales</taxon>
        <taxon>Pseudonocardiaceae</taxon>
        <taxon>Prauserella</taxon>
    </lineage>
</organism>
<name>A0ABN1VD18_9PSEU</name>
<dbReference type="RefSeq" id="WP_253853166.1">
    <property type="nucleotide sequence ID" value="NZ_BAAALM010000007.1"/>
</dbReference>
<keyword evidence="2" id="KW-1185">Reference proteome</keyword>
<accession>A0ABN1VD18</accession>
<gene>
    <name evidence="1" type="ORF">GCM10009675_20300</name>
</gene>
<reference evidence="1 2" key="1">
    <citation type="journal article" date="2019" name="Int. J. Syst. Evol. Microbiol.">
        <title>The Global Catalogue of Microorganisms (GCM) 10K type strain sequencing project: providing services to taxonomists for standard genome sequencing and annotation.</title>
        <authorList>
            <consortium name="The Broad Institute Genomics Platform"/>
            <consortium name="The Broad Institute Genome Sequencing Center for Infectious Disease"/>
            <person name="Wu L."/>
            <person name="Ma J."/>
        </authorList>
    </citation>
    <scope>NUCLEOTIDE SEQUENCE [LARGE SCALE GENOMIC DNA]</scope>
    <source>
        <strain evidence="1 2">JCM 13022</strain>
    </source>
</reference>
<evidence type="ECO:0000313" key="2">
    <source>
        <dbReference type="Proteomes" id="UP001500467"/>
    </source>
</evidence>
<comment type="caution">
    <text evidence="1">The sequence shown here is derived from an EMBL/GenBank/DDBJ whole genome shotgun (WGS) entry which is preliminary data.</text>
</comment>
<proteinExistence type="predicted"/>
<protein>
    <submittedName>
        <fullName evidence="1">Uncharacterized protein</fullName>
    </submittedName>
</protein>
<evidence type="ECO:0000313" key="1">
    <source>
        <dbReference type="EMBL" id="GAA1202876.1"/>
    </source>
</evidence>
<dbReference type="Proteomes" id="UP001500467">
    <property type="component" value="Unassembled WGS sequence"/>
</dbReference>